<keyword evidence="4" id="KW-1185">Reference proteome</keyword>
<evidence type="ECO:0000313" key="3">
    <source>
        <dbReference type="EMBL" id="NDU97548.1"/>
    </source>
</evidence>
<dbReference type="GO" id="GO:0006508">
    <property type="term" value="P:proteolysis"/>
    <property type="evidence" value="ECO:0007669"/>
    <property type="project" value="InterPro"/>
</dbReference>
<dbReference type="PANTHER" id="PTHR48104">
    <property type="entry name" value="METACASPASE-4"/>
    <property type="match status" value="1"/>
</dbReference>
<dbReference type="EMBL" id="JAAFZH010000011">
    <property type="protein sequence ID" value="NDU97548.1"/>
    <property type="molecule type" value="Genomic_DNA"/>
</dbReference>
<organism evidence="3 4">
    <name type="scientific">Spirosoma terrae</name>
    <dbReference type="NCBI Taxonomy" id="1968276"/>
    <lineage>
        <taxon>Bacteria</taxon>
        <taxon>Pseudomonadati</taxon>
        <taxon>Bacteroidota</taxon>
        <taxon>Cytophagia</taxon>
        <taxon>Cytophagales</taxon>
        <taxon>Cytophagaceae</taxon>
        <taxon>Spirosoma</taxon>
    </lineage>
</organism>
<protein>
    <submittedName>
        <fullName evidence="3">Caspase family protein</fullName>
    </submittedName>
</protein>
<evidence type="ECO:0000259" key="2">
    <source>
        <dbReference type="Pfam" id="PF00656"/>
    </source>
</evidence>
<dbReference type="Gene3D" id="3.40.50.1460">
    <property type="match status" value="1"/>
</dbReference>
<feature type="chain" id="PRO_5027057036" evidence="1">
    <location>
        <begin position="23"/>
        <end position="262"/>
    </location>
</feature>
<dbReference type="GO" id="GO:0004197">
    <property type="term" value="F:cysteine-type endopeptidase activity"/>
    <property type="evidence" value="ECO:0007669"/>
    <property type="project" value="InterPro"/>
</dbReference>
<feature type="signal peptide" evidence="1">
    <location>
        <begin position="1"/>
        <end position="22"/>
    </location>
</feature>
<dbReference type="InterPro" id="IPR011600">
    <property type="entry name" value="Pept_C14_caspase"/>
</dbReference>
<dbReference type="InterPro" id="IPR029030">
    <property type="entry name" value="Caspase-like_dom_sf"/>
</dbReference>
<reference evidence="3 4" key="1">
    <citation type="submission" date="2020-02" db="EMBL/GenBank/DDBJ databases">
        <title>Draft genome sequence of two Spirosoma agri KCTC 52727 and Spirosoma terrae KCTC 52035.</title>
        <authorList>
            <person name="Rojas J."/>
            <person name="Ambika Manirajan B."/>
            <person name="Suarez C."/>
            <person name="Ratering S."/>
            <person name="Schnell S."/>
        </authorList>
    </citation>
    <scope>NUCLEOTIDE SEQUENCE [LARGE SCALE GENOMIC DNA]</scope>
    <source>
        <strain evidence="3 4">KCTC 52035</strain>
    </source>
</reference>
<dbReference type="PROSITE" id="PS00018">
    <property type="entry name" value="EF_HAND_1"/>
    <property type="match status" value="1"/>
</dbReference>
<dbReference type="InterPro" id="IPR018247">
    <property type="entry name" value="EF_Hand_1_Ca_BS"/>
</dbReference>
<name>A0A6L9LG87_9BACT</name>
<accession>A0A6L9LG87</accession>
<dbReference type="Pfam" id="PF00656">
    <property type="entry name" value="Peptidase_C14"/>
    <property type="match status" value="1"/>
</dbReference>
<dbReference type="Proteomes" id="UP000474175">
    <property type="component" value="Unassembled WGS sequence"/>
</dbReference>
<dbReference type="GO" id="GO:0005737">
    <property type="term" value="C:cytoplasm"/>
    <property type="evidence" value="ECO:0007669"/>
    <property type="project" value="TreeGrafter"/>
</dbReference>
<evidence type="ECO:0000256" key="1">
    <source>
        <dbReference type="SAM" id="SignalP"/>
    </source>
</evidence>
<evidence type="ECO:0000313" key="4">
    <source>
        <dbReference type="Proteomes" id="UP000474175"/>
    </source>
</evidence>
<comment type="caution">
    <text evidence="3">The sequence shown here is derived from an EMBL/GenBank/DDBJ whole genome shotgun (WGS) entry which is preliminary data.</text>
</comment>
<gene>
    <name evidence="3" type="ORF">GK108_21875</name>
</gene>
<dbReference type="InterPro" id="IPR050452">
    <property type="entry name" value="Metacaspase"/>
</dbReference>
<dbReference type="SUPFAM" id="SSF52129">
    <property type="entry name" value="Caspase-like"/>
    <property type="match status" value="1"/>
</dbReference>
<dbReference type="AlphaFoldDB" id="A0A6L9LG87"/>
<dbReference type="RefSeq" id="WP_163953088.1">
    <property type="nucleotide sequence ID" value="NZ_JAAFZH010000011.1"/>
</dbReference>
<dbReference type="PANTHER" id="PTHR48104:SF30">
    <property type="entry name" value="METACASPASE-1"/>
    <property type="match status" value="1"/>
</dbReference>
<feature type="domain" description="Peptidase C14 caspase" evidence="2">
    <location>
        <begin position="25"/>
        <end position="251"/>
    </location>
</feature>
<keyword evidence="1" id="KW-0732">Signal</keyword>
<sequence length="262" mass="29749">MKLIQIFCVSAFLLGFTNKSFATTYAVVVAIADYLHFPPSQGDLKYTVSDAQNFYNYLRSDLGGKVPQNQMRYLVNNHASKSNITAALRYLFKFAKPEDKVIFYFSGHGDHGAFIPYDFDKSEASTLFHREVKEIFKNCRAKTKICIADACYSGSITQKDIPRNIKSKLESKPAIDVVILMSSRPNETSIESAKLHQGLFSHFLLEGMKGKADKDNNRQISIEELFQFVHSNVTSVSTYHYRSPQHPIAYGHFSRNLVITTY</sequence>
<proteinExistence type="predicted"/>